<organism evidence="2 3">
    <name type="scientific">Paspalum notatum var. saurae</name>
    <dbReference type="NCBI Taxonomy" id="547442"/>
    <lineage>
        <taxon>Eukaryota</taxon>
        <taxon>Viridiplantae</taxon>
        <taxon>Streptophyta</taxon>
        <taxon>Embryophyta</taxon>
        <taxon>Tracheophyta</taxon>
        <taxon>Spermatophyta</taxon>
        <taxon>Magnoliopsida</taxon>
        <taxon>Liliopsida</taxon>
        <taxon>Poales</taxon>
        <taxon>Poaceae</taxon>
        <taxon>PACMAD clade</taxon>
        <taxon>Panicoideae</taxon>
        <taxon>Andropogonodae</taxon>
        <taxon>Paspaleae</taxon>
        <taxon>Paspalinae</taxon>
        <taxon>Paspalum</taxon>
    </lineage>
</organism>
<feature type="non-terminal residue" evidence="2">
    <location>
        <position position="123"/>
    </location>
</feature>
<dbReference type="AlphaFoldDB" id="A0AAQ3UUM0"/>
<proteinExistence type="predicted"/>
<gene>
    <name evidence="2" type="ORF">U9M48_044144</name>
</gene>
<feature type="compositionally biased region" description="Pro residues" evidence="1">
    <location>
        <begin position="1"/>
        <end position="11"/>
    </location>
</feature>
<evidence type="ECO:0000313" key="3">
    <source>
        <dbReference type="Proteomes" id="UP001341281"/>
    </source>
</evidence>
<sequence>DPTALPPPCAPTPSGRTPPCAPPRPAAPAPRTRLRASLRPLPFSPCIYVTPWPAAGPLSSTLATGSTPWKGRLRSHHTPPTPTWKLASQTKNQEEKELQTLNKQAAPNKTAKGGHANASRCGI</sequence>
<reference evidence="2 3" key="1">
    <citation type="submission" date="2024-02" db="EMBL/GenBank/DDBJ databases">
        <title>High-quality chromosome-scale genome assembly of Pensacola bahiagrass (Paspalum notatum Flugge var. saurae).</title>
        <authorList>
            <person name="Vega J.M."/>
            <person name="Podio M."/>
            <person name="Orjuela J."/>
            <person name="Siena L.A."/>
            <person name="Pessino S.C."/>
            <person name="Combes M.C."/>
            <person name="Mariac C."/>
            <person name="Albertini E."/>
            <person name="Pupilli F."/>
            <person name="Ortiz J.P.A."/>
            <person name="Leblanc O."/>
        </authorList>
    </citation>
    <scope>NUCLEOTIDE SEQUENCE [LARGE SCALE GENOMIC DNA]</scope>
    <source>
        <strain evidence="2">R1</strain>
        <tissue evidence="2">Leaf</tissue>
    </source>
</reference>
<protein>
    <submittedName>
        <fullName evidence="2">Uncharacterized protein</fullName>
    </submittedName>
</protein>
<dbReference type="EMBL" id="CP144754">
    <property type="protein sequence ID" value="WVZ98748.1"/>
    <property type="molecule type" value="Genomic_DNA"/>
</dbReference>
<name>A0AAQ3UUM0_PASNO</name>
<keyword evidence="3" id="KW-1185">Reference proteome</keyword>
<evidence type="ECO:0000313" key="2">
    <source>
        <dbReference type="EMBL" id="WVZ98748.1"/>
    </source>
</evidence>
<accession>A0AAQ3UUM0</accession>
<feature type="compositionally biased region" description="Pro residues" evidence="1">
    <location>
        <begin position="19"/>
        <end position="28"/>
    </location>
</feature>
<evidence type="ECO:0000256" key="1">
    <source>
        <dbReference type="SAM" id="MobiDB-lite"/>
    </source>
</evidence>
<dbReference type="Proteomes" id="UP001341281">
    <property type="component" value="Chromosome 10"/>
</dbReference>
<feature type="region of interest" description="Disordered" evidence="1">
    <location>
        <begin position="1"/>
        <end position="31"/>
    </location>
</feature>
<feature type="region of interest" description="Disordered" evidence="1">
    <location>
        <begin position="63"/>
        <end position="123"/>
    </location>
</feature>